<dbReference type="PANTHER" id="PTHR31929">
    <property type="entry name" value="SAUR-LIKE AUXIN-RESPONSIVE PROTEIN FAMILY-RELATED"/>
    <property type="match status" value="1"/>
</dbReference>
<dbReference type="AlphaFoldDB" id="A0A2C9UZT6"/>
<dbReference type="EMBL" id="CM004397">
    <property type="protein sequence ID" value="OAY37280.1"/>
    <property type="molecule type" value="Genomic_DNA"/>
</dbReference>
<keyword evidence="3" id="KW-1185">Reference proteome</keyword>
<dbReference type="Proteomes" id="UP000091857">
    <property type="component" value="Chromosome 11"/>
</dbReference>
<comment type="caution">
    <text evidence="2">The sequence shown here is derived from an EMBL/GenBank/DDBJ whole genome shotgun (WGS) entry which is preliminary data.</text>
</comment>
<gene>
    <name evidence="2" type="ORF">MANES_11G088800v8</name>
</gene>
<organism evidence="2 3">
    <name type="scientific">Manihot esculenta</name>
    <name type="common">Cassava</name>
    <name type="synonym">Jatropha manihot</name>
    <dbReference type="NCBI Taxonomy" id="3983"/>
    <lineage>
        <taxon>Eukaryota</taxon>
        <taxon>Viridiplantae</taxon>
        <taxon>Streptophyta</taxon>
        <taxon>Embryophyta</taxon>
        <taxon>Tracheophyta</taxon>
        <taxon>Spermatophyta</taxon>
        <taxon>Magnoliopsida</taxon>
        <taxon>eudicotyledons</taxon>
        <taxon>Gunneridae</taxon>
        <taxon>Pentapetalae</taxon>
        <taxon>rosids</taxon>
        <taxon>fabids</taxon>
        <taxon>Malpighiales</taxon>
        <taxon>Euphorbiaceae</taxon>
        <taxon>Crotonoideae</taxon>
        <taxon>Manihoteae</taxon>
        <taxon>Manihot</taxon>
    </lineage>
</organism>
<reference evidence="3" key="1">
    <citation type="journal article" date="2016" name="Nat. Biotechnol.">
        <title>Sequencing wild and cultivated cassava and related species reveals extensive interspecific hybridization and genetic diversity.</title>
        <authorList>
            <person name="Bredeson J.V."/>
            <person name="Lyons J.B."/>
            <person name="Prochnik S.E."/>
            <person name="Wu G.A."/>
            <person name="Ha C.M."/>
            <person name="Edsinger-Gonzales E."/>
            <person name="Grimwood J."/>
            <person name="Schmutz J."/>
            <person name="Rabbi I.Y."/>
            <person name="Egesi C."/>
            <person name="Nauluvula P."/>
            <person name="Lebot V."/>
            <person name="Ndunguru J."/>
            <person name="Mkamilo G."/>
            <person name="Bart R.S."/>
            <person name="Setter T.L."/>
            <person name="Gleadow R.M."/>
            <person name="Kulakow P."/>
            <person name="Ferguson M.E."/>
            <person name="Rounsley S."/>
            <person name="Rokhsar D.S."/>
        </authorList>
    </citation>
    <scope>NUCLEOTIDE SEQUENCE [LARGE SCALE GENOMIC DNA]</scope>
    <source>
        <strain evidence="3">cv. AM560-2</strain>
    </source>
</reference>
<dbReference type="GO" id="GO:0009733">
    <property type="term" value="P:response to auxin"/>
    <property type="evidence" value="ECO:0007669"/>
    <property type="project" value="InterPro"/>
</dbReference>
<evidence type="ECO:0000313" key="2">
    <source>
        <dbReference type="EMBL" id="OAY37280.1"/>
    </source>
</evidence>
<dbReference type="Gramene" id="Manes.11G088800.1.v8.1">
    <property type="protein sequence ID" value="Manes.11G088800.1.v8.1.CDS.1"/>
    <property type="gene ID" value="Manes.11G088800.v8.1"/>
</dbReference>
<comment type="similarity">
    <text evidence="1">Belongs to the ARG7 family.</text>
</comment>
<protein>
    <submittedName>
        <fullName evidence="2">Uncharacterized protein</fullName>
    </submittedName>
</protein>
<dbReference type="STRING" id="3983.A0A2C9UZT6"/>
<proteinExistence type="inferred from homology"/>
<dbReference type="InterPro" id="IPR003676">
    <property type="entry name" value="SAUR_fam"/>
</dbReference>
<dbReference type="OMA" id="LTEMICY"/>
<accession>A0A2C9UZT6</accession>
<name>A0A2C9UZT6_MANES</name>
<evidence type="ECO:0000313" key="3">
    <source>
        <dbReference type="Proteomes" id="UP000091857"/>
    </source>
</evidence>
<sequence length="108" mass="12385">MGIRLTEMICYAKDVIRRKSLSTKHSFLQQASTSGPRDDVPRGHFVIYVGEEQKKKKKRFVVPISYLKKPSFQKLLSQAEEEFDFSYPMGGLTLPCPEDEFINATTSH</sequence>
<dbReference type="Pfam" id="PF02519">
    <property type="entry name" value="Auxin_inducible"/>
    <property type="match status" value="1"/>
</dbReference>
<evidence type="ECO:0000256" key="1">
    <source>
        <dbReference type="ARBA" id="ARBA00006974"/>
    </source>
</evidence>
<dbReference type="OrthoDB" id="625231at2759"/>